<feature type="region of interest" description="Disordered" evidence="1">
    <location>
        <begin position="15"/>
        <end position="50"/>
    </location>
</feature>
<accession>A0A0C9WHG1</accession>
<organism evidence="2 3">
    <name type="scientific">Laccaria amethystina LaAM-08-1</name>
    <dbReference type="NCBI Taxonomy" id="1095629"/>
    <lineage>
        <taxon>Eukaryota</taxon>
        <taxon>Fungi</taxon>
        <taxon>Dikarya</taxon>
        <taxon>Basidiomycota</taxon>
        <taxon>Agaricomycotina</taxon>
        <taxon>Agaricomycetes</taxon>
        <taxon>Agaricomycetidae</taxon>
        <taxon>Agaricales</taxon>
        <taxon>Agaricineae</taxon>
        <taxon>Hydnangiaceae</taxon>
        <taxon>Laccaria</taxon>
    </lineage>
</organism>
<evidence type="ECO:0000313" key="2">
    <source>
        <dbReference type="EMBL" id="KIJ91134.1"/>
    </source>
</evidence>
<dbReference type="Proteomes" id="UP000054477">
    <property type="component" value="Unassembled WGS sequence"/>
</dbReference>
<reference evidence="3" key="2">
    <citation type="submission" date="2015-01" db="EMBL/GenBank/DDBJ databases">
        <title>Evolutionary Origins and Diversification of the Mycorrhizal Mutualists.</title>
        <authorList>
            <consortium name="DOE Joint Genome Institute"/>
            <consortium name="Mycorrhizal Genomics Consortium"/>
            <person name="Kohler A."/>
            <person name="Kuo A."/>
            <person name="Nagy L.G."/>
            <person name="Floudas D."/>
            <person name="Copeland A."/>
            <person name="Barry K.W."/>
            <person name="Cichocki N."/>
            <person name="Veneault-Fourrey C."/>
            <person name="LaButti K."/>
            <person name="Lindquist E.A."/>
            <person name="Lipzen A."/>
            <person name="Lundell T."/>
            <person name="Morin E."/>
            <person name="Murat C."/>
            <person name="Riley R."/>
            <person name="Ohm R."/>
            <person name="Sun H."/>
            <person name="Tunlid A."/>
            <person name="Henrissat B."/>
            <person name="Grigoriev I.V."/>
            <person name="Hibbett D.S."/>
            <person name="Martin F."/>
        </authorList>
    </citation>
    <scope>NUCLEOTIDE SEQUENCE [LARGE SCALE GENOMIC DNA]</scope>
    <source>
        <strain evidence="3">LaAM-08-1</strain>
    </source>
</reference>
<reference evidence="2 3" key="1">
    <citation type="submission" date="2014-04" db="EMBL/GenBank/DDBJ databases">
        <authorList>
            <consortium name="DOE Joint Genome Institute"/>
            <person name="Kuo A."/>
            <person name="Kohler A."/>
            <person name="Nagy L.G."/>
            <person name="Floudas D."/>
            <person name="Copeland A."/>
            <person name="Barry K.W."/>
            <person name="Cichocki N."/>
            <person name="Veneault-Fourrey C."/>
            <person name="LaButti K."/>
            <person name="Lindquist E.A."/>
            <person name="Lipzen A."/>
            <person name="Lundell T."/>
            <person name="Morin E."/>
            <person name="Murat C."/>
            <person name="Sun H."/>
            <person name="Tunlid A."/>
            <person name="Henrissat B."/>
            <person name="Grigoriev I.V."/>
            <person name="Hibbett D.S."/>
            <person name="Martin F."/>
            <person name="Nordberg H.P."/>
            <person name="Cantor M.N."/>
            <person name="Hua S.X."/>
        </authorList>
    </citation>
    <scope>NUCLEOTIDE SEQUENCE [LARGE SCALE GENOMIC DNA]</scope>
    <source>
        <strain evidence="2 3">LaAM-08-1</strain>
    </source>
</reference>
<feature type="non-terminal residue" evidence="2">
    <location>
        <position position="1"/>
    </location>
</feature>
<dbReference type="EMBL" id="KN839049">
    <property type="protein sequence ID" value="KIJ91134.1"/>
    <property type="molecule type" value="Genomic_DNA"/>
</dbReference>
<dbReference type="AlphaFoldDB" id="A0A0C9WHG1"/>
<proteinExistence type="predicted"/>
<gene>
    <name evidence="2" type="ORF">K443DRAFT_115480</name>
</gene>
<feature type="region of interest" description="Disordered" evidence="1">
    <location>
        <begin position="74"/>
        <end position="98"/>
    </location>
</feature>
<dbReference type="HOGENOM" id="CLU_2151722_0_0_1"/>
<name>A0A0C9WHG1_9AGAR</name>
<evidence type="ECO:0000313" key="3">
    <source>
        <dbReference type="Proteomes" id="UP000054477"/>
    </source>
</evidence>
<evidence type="ECO:0000256" key="1">
    <source>
        <dbReference type="SAM" id="MobiDB-lite"/>
    </source>
</evidence>
<protein>
    <submittedName>
        <fullName evidence="2">Uncharacterized protein</fullName>
    </submittedName>
</protein>
<sequence length="112" mass="12376">TTLKIIELHIRPRKRIMGISKDDNETGRSKSPSPIAGPSRLRRGISTPPLGNMVLDLTHSDEETVATTSVPLLSQIETPPRPTIQPDPTYSNVSDVDPDLENPWMTGRTFAF</sequence>
<feature type="non-terminal residue" evidence="2">
    <location>
        <position position="112"/>
    </location>
</feature>
<keyword evidence="3" id="KW-1185">Reference proteome</keyword>